<keyword evidence="1" id="KW-0472">Membrane</keyword>
<feature type="transmembrane region" description="Helical" evidence="1">
    <location>
        <begin position="53"/>
        <end position="73"/>
    </location>
</feature>
<keyword evidence="1" id="KW-1133">Transmembrane helix</keyword>
<feature type="transmembrane region" description="Helical" evidence="1">
    <location>
        <begin position="12"/>
        <end position="32"/>
    </location>
</feature>
<comment type="caution">
    <text evidence="2">The sequence shown here is derived from an EMBL/GenBank/DDBJ whole genome shotgun (WGS) entry which is preliminary data.</text>
</comment>
<proteinExistence type="predicted"/>
<dbReference type="EMBL" id="LCNM01000010">
    <property type="protein sequence ID" value="KKU56304.1"/>
    <property type="molecule type" value="Genomic_DNA"/>
</dbReference>
<feature type="transmembrane region" description="Helical" evidence="1">
    <location>
        <begin position="311"/>
        <end position="335"/>
    </location>
</feature>
<evidence type="ECO:0000313" key="3">
    <source>
        <dbReference type="Proteomes" id="UP000034607"/>
    </source>
</evidence>
<feature type="transmembrane region" description="Helical" evidence="1">
    <location>
        <begin position="347"/>
        <end position="366"/>
    </location>
</feature>
<evidence type="ECO:0000256" key="1">
    <source>
        <dbReference type="SAM" id="Phobius"/>
    </source>
</evidence>
<accession>A0A0G1RG66</accession>
<evidence type="ECO:0000313" key="2">
    <source>
        <dbReference type="EMBL" id="KKU56304.1"/>
    </source>
</evidence>
<gene>
    <name evidence="2" type="ORF">UX78_C0010G0022</name>
</gene>
<sequence length="522" mass="58805">MPSHPKSSFFPTLDSLVIITSLAFCLRLFAVLPSSFPLNDGGMFYTMVQDIQAAGFKLPMFTSFNSSLIPFAYPPLSLYVTALLNTLPLPLLSLFRFLPLVVSTLTVPAFFLLAKQVLKSKDVLLATLIFTLLPRSFEWQIMGGGITRSFGQLFSILTLAYSAKFFRQSSKTYFLISSLLLALTIISHLELTFFAVSSLIFLTLHFTPNFSGIKKVSAIILTSLILTSPWWMLILTRHGLSPFLNAAASGLQAFDPTSYTLFLTLSSVTDEVFLPVLGTLTLLGLVVTIQKRAWWLLSWFYLPIIIAPRNFLNFIVVPMSLVITHAVTSLLLPFFTHIIKPFSFRSLLALLIIPLYLLVSAIAFILPGNRYFDSVSSSEKTAIEWVKQYTPPNSRFLILSPQIFSSWGMDSLLEWFPALSQRISLATPQGTEWLPNHEFRLRKKLHQKIKGCYLQDPSCLESIFSSPTFRSLPIFQYILISRDNSLLSQACEVCLLTQQLQNSPRYKSVYQNPQVTIFSFSP</sequence>
<evidence type="ECO:0008006" key="4">
    <source>
        <dbReference type="Google" id="ProtNLM"/>
    </source>
</evidence>
<organism evidence="2 3">
    <name type="scientific">Candidatus Amesbacteria bacterium GW2011_GWA2_47_11</name>
    <dbReference type="NCBI Taxonomy" id="1618357"/>
    <lineage>
        <taxon>Bacteria</taxon>
        <taxon>Candidatus Amesiibacteriota</taxon>
    </lineage>
</organism>
<dbReference type="Proteomes" id="UP000034607">
    <property type="component" value="Unassembled WGS sequence"/>
</dbReference>
<name>A0A0G1RG66_9BACT</name>
<protein>
    <recommendedName>
        <fullName evidence="4">Glycosyltransferase RgtA/B/C/D-like domain-containing protein</fullName>
    </recommendedName>
</protein>
<feature type="transmembrane region" description="Helical" evidence="1">
    <location>
        <begin position="173"/>
        <end position="204"/>
    </location>
</feature>
<dbReference type="AlphaFoldDB" id="A0A0G1RG66"/>
<feature type="transmembrane region" description="Helical" evidence="1">
    <location>
        <begin position="93"/>
        <end position="114"/>
    </location>
</feature>
<keyword evidence="1" id="KW-0812">Transmembrane</keyword>
<reference evidence="2 3" key="1">
    <citation type="journal article" date="2015" name="Nature">
        <title>rRNA introns, odd ribosomes, and small enigmatic genomes across a large radiation of phyla.</title>
        <authorList>
            <person name="Brown C.T."/>
            <person name="Hug L.A."/>
            <person name="Thomas B.C."/>
            <person name="Sharon I."/>
            <person name="Castelle C.J."/>
            <person name="Singh A."/>
            <person name="Wilkins M.J."/>
            <person name="Williams K.H."/>
            <person name="Banfield J.F."/>
        </authorList>
    </citation>
    <scope>NUCLEOTIDE SEQUENCE [LARGE SCALE GENOMIC DNA]</scope>
</reference>
<feature type="transmembrane region" description="Helical" evidence="1">
    <location>
        <begin position="272"/>
        <end position="290"/>
    </location>
</feature>
<feature type="transmembrane region" description="Helical" evidence="1">
    <location>
        <begin position="216"/>
        <end position="234"/>
    </location>
</feature>